<dbReference type="RefSeq" id="WP_226093635.1">
    <property type="nucleotide sequence ID" value="NZ_CP162670.1"/>
</dbReference>
<evidence type="ECO:0000256" key="6">
    <source>
        <dbReference type="ARBA" id="ARBA00022847"/>
    </source>
</evidence>
<keyword evidence="4" id="KW-1003">Cell membrane</keyword>
<feature type="transmembrane region" description="Helical" evidence="16">
    <location>
        <begin position="237"/>
        <end position="257"/>
    </location>
</feature>
<keyword evidence="9 16" id="KW-0406">Ion transport</keyword>
<evidence type="ECO:0000256" key="2">
    <source>
        <dbReference type="ARBA" id="ARBA00006434"/>
    </source>
</evidence>
<reference evidence="17" key="1">
    <citation type="submission" date="2024-07" db="EMBL/GenBank/DDBJ databases">
        <authorList>
            <person name="Pedron J."/>
        </authorList>
    </citation>
    <scope>NUCLEOTIDE SEQUENCE</scope>
    <source>
        <strain evidence="17">A003-S1-M15</strain>
    </source>
</reference>
<evidence type="ECO:0000256" key="11">
    <source>
        <dbReference type="ARBA" id="ARBA00023201"/>
    </source>
</evidence>
<feature type="transmembrane region" description="Helical" evidence="16">
    <location>
        <begin position="125"/>
        <end position="153"/>
    </location>
</feature>
<dbReference type="PROSITE" id="PS00457">
    <property type="entry name" value="NA_SOLUT_SYMP_2"/>
    <property type="match status" value="1"/>
</dbReference>
<comment type="similarity">
    <text evidence="2 15">Belongs to the sodium:solute symporter (SSF) (TC 2.A.21) family.</text>
</comment>
<dbReference type="NCBIfam" id="TIGR02121">
    <property type="entry name" value="Na_Pro_sym"/>
    <property type="match status" value="1"/>
</dbReference>
<dbReference type="GO" id="GO:0015193">
    <property type="term" value="F:L-proline transmembrane transporter activity"/>
    <property type="evidence" value="ECO:0007669"/>
    <property type="project" value="TreeGrafter"/>
</dbReference>
<feature type="transmembrane region" description="Helical" evidence="16">
    <location>
        <begin position="404"/>
        <end position="423"/>
    </location>
</feature>
<dbReference type="InterPro" id="IPR011851">
    <property type="entry name" value="Na/Pro_symporter"/>
</dbReference>
<protein>
    <recommendedName>
        <fullName evidence="13 16">Sodium/proline symporter</fullName>
    </recommendedName>
    <alternativeName>
        <fullName evidence="14 16">Proline permease</fullName>
    </alternativeName>
</protein>
<feature type="transmembrane region" description="Helical" evidence="16">
    <location>
        <begin position="430"/>
        <end position="450"/>
    </location>
</feature>
<gene>
    <name evidence="17" type="primary">putP</name>
    <name evidence="17" type="ORF">LF929_019365</name>
</gene>
<comment type="subcellular location">
    <subcellularLocation>
        <location evidence="16">Cell inner membrane</location>
        <topology evidence="16">Multi-pass membrane protein</topology>
    </subcellularLocation>
    <subcellularLocation>
        <location evidence="1">Cell membrane</location>
        <topology evidence="1">Multi-pass membrane protein</topology>
    </subcellularLocation>
</comment>
<name>A0AB39IKR3_9GAMM</name>
<dbReference type="NCBIfam" id="TIGR00813">
    <property type="entry name" value="sss"/>
    <property type="match status" value="1"/>
</dbReference>
<feature type="transmembrane region" description="Helical" evidence="16">
    <location>
        <begin position="372"/>
        <end position="392"/>
    </location>
</feature>
<feature type="transmembrane region" description="Helical" evidence="16">
    <location>
        <begin position="165"/>
        <end position="184"/>
    </location>
</feature>
<proteinExistence type="inferred from homology"/>
<keyword evidence="10 16" id="KW-0472">Membrane</keyword>
<evidence type="ECO:0000256" key="9">
    <source>
        <dbReference type="ARBA" id="ARBA00023065"/>
    </source>
</evidence>
<feature type="transmembrane region" description="Helical" evidence="16">
    <location>
        <begin position="77"/>
        <end position="96"/>
    </location>
</feature>
<feature type="transmembrane region" description="Helical" evidence="16">
    <location>
        <begin position="326"/>
        <end position="351"/>
    </location>
</feature>
<evidence type="ECO:0000256" key="7">
    <source>
        <dbReference type="ARBA" id="ARBA00022989"/>
    </source>
</evidence>
<evidence type="ECO:0000256" key="10">
    <source>
        <dbReference type="ARBA" id="ARBA00023136"/>
    </source>
</evidence>
<dbReference type="CDD" id="cd11475">
    <property type="entry name" value="SLC5sbd_PutP"/>
    <property type="match status" value="1"/>
</dbReference>
<keyword evidence="8 16" id="KW-0915">Sodium</keyword>
<dbReference type="Gene3D" id="1.20.1730.10">
    <property type="entry name" value="Sodium/glucose cotransporter"/>
    <property type="match status" value="1"/>
</dbReference>
<evidence type="ECO:0000256" key="12">
    <source>
        <dbReference type="ARBA" id="ARBA00033708"/>
    </source>
</evidence>
<dbReference type="EMBL" id="CP162670">
    <property type="protein sequence ID" value="XDL24362.1"/>
    <property type="molecule type" value="Genomic_DNA"/>
</dbReference>
<keyword evidence="7 16" id="KW-1133">Transmembrane helix</keyword>
<evidence type="ECO:0000256" key="4">
    <source>
        <dbReference type="ARBA" id="ARBA00022475"/>
    </source>
</evidence>
<dbReference type="InterPro" id="IPR038377">
    <property type="entry name" value="Na/Glc_symporter_sf"/>
</dbReference>
<comment type="function">
    <text evidence="16">Catalyzes the sodium-dependent uptake of extracellular L-proline.</text>
</comment>
<dbReference type="PROSITE" id="PS50283">
    <property type="entry name" value="NA_SOLUT_SYMP_3"/>
    <property type="match status" value="1"/>
</dbReference>
<dbReference type="GO" id="GO:0005886">
    <property type="term" value="C:plasma membrane"/>
    <property type="evidence" value="ECO:0007669"/>
    <property type="project" value="UniProtKB-SubCell"/>
</dbReference>
<keyword evidence="3 16" id="KW-0813">Transport</keyword>
<evidence type="ECO:0000256" key="1">
    <source>
        <dbReference type="ARBA" id="ARBA00004651"/>
    </source>
</evidence>
<keyword evidence="5 16" id="KW-0812">Transmembrane</keyword>
<dbReference type="Pfam" id="PF00474">
    <property type="entry name" value="SSF"/>
    <property type="match status" value="1"/>
</dbReference>
<keyword evidence="6 16" id="KW-0769">Symport</keyword>
<comment type="catalytic activity">
    <reaction evidence="12">
        <text>L-proline(in) + Na(+)(in) = L-proline(out) + Na(+)(out)</text>
        <dbReference type="Rhea" id="RHEA:28967"/>
        <dbReference type="ChEBI" id="CHEBI:29101"/>
        <dbReference type="ChEBI" id="CHEBI:60039"/>
    </reaction>
</comment>
<feature type="transmembrane region" description="Helical" evidence="16">
    <location>
        <begin position="456"/>
        <end position="474"/>
    </location>
</feature>
<dbReference type="AlphaFoldDB" id="A0AB39IKR3"/>
<evidence type="ECO:0000256" key="15">
    <source>
        <dbReference type="RuleBase" id="RU362091"/>
    </source>
</evidence>
<feature type="transmembrane region" description="Helical" evidence="16">
    <location>
        <begin position="196"/>
        <end position="217"/>
    </location>
</feature>
<evidence type="ECO:0000256" key="3">
    <source>
        <dbReference type="ARBA" id="ARBA00022448"/>
    </source>
</evidence>
<dbReference type="GO" id="GO:0031402">
    <property type="term" value="F:sodium ion binding"/>
    <property type="evidence" value="ECO:0007669"/>
    <property type="project" value="UniProtKB-UniRule"/>
</dbReference>
<accession>A0AB39IKR3</accession>
<sequence length="499" mass="53801">MTTMSTPLLVTFLVYIFGMVLIGLMAYRATHNFGDYILGGRRMGSVVTALSAGASDMSGWLLMGLPGAVFLSGISESWIAIGLTIGAYLNWTWVAGRLRVHTEVNHNALTLPDYFSHRFEDKSKLLRVISALVILVFFTIYCASGIVAGARLFESTFGMSYDTALWAGAAATIAYTFIGGYLAVSWTDTVQASLMIFALILTPVIVILSVGGIAPSLAVIESKNPANLDMFKGLNTVAILSLLGWGLGYFGQPHILARFMAADSHHTIRNARRISMTWMVLCLAGAVTVGFFGIAYFTGNPDQAGNVAQNGERVFIELARLLFNPWIAGILLSAILAAVMSTLSCQLLVCSSAITEDLYKPFLRKNASQRELVWVGRAMVLLVSVIAIALAVNPENRVLGLVSYAWAGFGAAFGPVILISLLWPRMTRNGALAGMLVGAVTVIVWKQYGWLNLYEIIPGFLLSSAAIMVVSLLGRAPSSVVTERFQKAEQVFKSVPADA</sequence>
<evidence type="ECO:0000256" key="16">
    <source>
        <dbReference type="RuleBase" id="RU366012"/>
    </source>
</evidence>
<keyword evidence="11 16" id="KW-0739">Sodium transport</keyword>
<dbReference type="InterPro" id="IPR001734">
    <property type="entry name" value="Na/solute_symporter"/>
</dbReference>
<dbReference type="GO" id="GO:0015824">
    <property type="term" value="P:proline transport"/>
    <property type="evidence" value="ECO:0007669"/>
    <property type="project" value="UniProtKB-UniRule"/>
</dbReference>
<keyword evidence="16" id="KW-0029">Amino-acid transport</keyword>
<evidence type="ECO:0000313" key="17">
    <source>
        <dbReference type="EMBL" id="XDL24362.1"/>
    </source>
</evidence>
<feature type="transmembrane region" description="Helical" evidence="16">
    <location>
        <begin position="278"/>
        <end position="297"/>
    </location>
</feature>
<evidence type="ECO:0000256" key="13">
    <source>
        <dbReference type="ARBA" id="ARBA00067214"/>
    </source>
</evidence>
<dbReference type="PANTHER" id="PTHR48086">
    <property type="entry name" value="SODIUM/PROLINE SYMPORTER-RELATED"/>
    <property type="match status" value="1"/>
</dbReference>
<dbReference type="InterPro" id="IPR050277">
    <property type="entry name" value="Sodium:Solute_Symporter"/>
</dbReference>
<dbReference type="FunFam" id="1.20.1730.10:FF:000002">
    <property type="entry name" value="Sodium/proline symporter"/>
    <property type="match status" value="1"/>
</dbReference>
<dbReference type="InterPro" id="IPR018212">
    <property type="entry name" value="Na/solute_symporter_CS"/>
</dbReference>
<dbReference type="PANTHER" id="PTHR48086:SF3">
    <property type="entry name" value="SODIUM_PROLINE SYMPORTER"/>
    <property type="match status" value="1"/>
</dbReference>
<organism evidence="17">
    <name type="scientific">Dickeya oryzae</name>
    <dbReference type="NCBI Taxonomy" id="1240404"/>
    <lineage>
        <taxon>Bacteria</taxon>
        <taxon>Pseudomonadati</taxon>
        <taxon>Pseudomonadota</taxon>
        <taxon>Gammaproteobacteria</taxon>
        <taxon>Enterobacterales</taxon>
        <taxon>Pectobacteriaceae</taxon>
        <taxon>Dickeya</taxon>
    </lineage>
</organism>
<dbReference type="GO" id="GO:0005298">
    <property type="term" value="F:proline:sodium symporter activity"/>
    <property type="evidence" value="ECO:0007669"/>
    <property type="project" value="UniProtKB-UniRule"/>
</dbReference>
<evidence type="ECO:0000256" key="5">
    <source>
        <dbReference type="ARBA" id="ARBA00022692"/>
    </source>
</evidence>
<feature type="transmembrane region" description="Helical" evidence="16">
    <location>
        <begin position="6"/>
        <end position="27"/>
    </location>
</feature>
<dbReference type="GeneID" id="302583876"/>
<evidence type="ECO:0000256" key="14">
    <source>
        <dbReference type="ARBA" id="ARBA00082709"/>
    </source>
</evidence>
<evidence type="ECO:0000256" key="8">
    <source>
        <dbReference type="ARBA" id="ARBA00023053"/>
    </source>
</evidence>
<keyword evidence="16" id="KW-0997">Cell inner membrane</keyword>